<dbReference type="EMBL" id="JANPWB010000004">
    <property type="protein sequence ID" value="KAJ1190848.1"/>
    <property type="molecule type" value="Genomic_DNA"/>
</dbReference>
<evidence type="ECO:0000313" key="2">
    <source>
        <dbReference type="Proteomes" id="UP001066276"/>
    </source>
</evidence>
<protein>
    <submittedName>
        <fullName evidence="1">Uncharacterized protein</fullName>
    </submittedName>
</protein>
<reference evidence="1" key="1">
    <citation type="journal article" date="2022" name="bioRxiv">
        <title>Sequencing and chromosome-scale assembly of the giantPleurodeles waltlgenome.</title>
        <authorList>
            <person name="Brown T."/>
            <person name="Elewa A."/>
            <person name="Iarovenko S."/>
            <person name="Subramanian E."/>
            <person name="Araus A.J."/>
            <person name="Petzold A."/>
            <person name="Susuki M."/>
            <person name="Suzuki K.-i.T."/>
            <person name="Hayashi T."/>
            <person name="Toyoda A."/>
            <person name="Oliveira C."/>
            <person name="Osipova E."/>
            <person name="Leigh N.D."/>
            <person name="Simon A."/>
            <person name="Yun M.H."/>
        </authorList>
    </citation>
    <scope>NUCLEOTIDE SEQUENCE</scope>
    <source>
        <strain evidence="1">20211129_DDA</strain>
        <tissue evidence="1">Liver</tissue>
    </source>
</reference>
<gene>
    <name evidence="1" type="ORF">NDU88_000167</name>
</gene>
<dbReference type="AlphaFoldDB" id="A0AAV7UP79"/>
<comment type="caution">
    <text evidence="1">The sequence shown here is derived from an EMBL/GenBank/DDBJ whole genome shotgun (WGS) entry which is preliminary data.</text>
</comment>
<evidence type="ECO:0000313" key="1">
    <source>
        <dbReference type="EMBL" id="KAJ1190848.1"/>
    </source>
</evidence>
<proteinExistence type="predicted"/>
<dbReference type="Proteomes" id="UP001066276">
    <property type="component" value="Chromosome 2_2"/>
</dbReference>
<accession>A0AAV7UP79</accession>
<sequence>MSSLYFAFDRCVPRKPAQAPKRRCRIVKISTGELIVDPSCSCTSPRSETCTKKISTDVPIANPLRYLASGCLDDPTKMAAMSLRRISMGVLIVDYIPYWFMEHLVALMTKPSWSPCQSPWIHVCSHWRVHKKLLELLQSSMGLLQTSRPISSK</sequence>
<name>A0AAV7UP79_PLEWA</name>
<keyword evidence="2" id="KW-1185">Reference proteome</keyword>
<organism evidence="1 2">
    <name type="scientific">Pleurodeles waltl</name>
    <name type="common">Iberian ribbed newt</name>
    <dbReference type="NCBI Taxonomy" id="8319"/>
    <lineage>
        <taxon>Eukaryota</taxon>
        <taxon>Metazoa</taxon>
        <taxon>Chordata</taxon>
        <taxon>Craniata</taxon>
        <taxon>Vertebrata</taxon>
        <taxon>Euteleostomi</taxon>
        <taxon>Amphibia</taxon>
        <taxon>Batrachia</taxon>
        <taxon>Caudata</taxon>
        <taxon>Salamandroidea</taxon>
        <taxon>Salamandridae</taxon>
        <taxon>Pleurodelinae</taxon>
        <taxon>Pleurodeles</taxon>
    </lineage>
</organism>